<evidence type="ECO:0000313" key="1">
    <source>
        <dbReference type="EMBL" id="KGF36192.1"/>
    </source>
</evidence>
<organism evidence="1 2">
    <name type="scientific">Hoylesella buccalis DNF00853</name>
    <dbReference type="NCBI Taxonomy" id="1401074"/>
    <lineage>
        <taxon>Bacteria</taxon>
        <taxon>Pseudomonadati</taxon>
        <taxon>Bacteroidota</taxon>
        <taxon>Bacteroidia</taxon>
        <taxon>Bacteroidales</taxon>
        <taxon>Prevotellaceae</taxon>
        <taxon>Hoylesella</taxon>
    </lineage>
</organism>
<comment type="caution">
    <text evidence="1">The sequence shown here is derived from an EMBL/GenBank/DDBJ whole genome shotgun (WGS) entry which is preliminary data.</text>
</comment>
<proteinExistence type="predicted"/>
<protein>
    <submittedName>
        <fullName evidence="1">Uncharacterized protein</fullName>
    </submittedName>
</protein>
<gene>
    <name evidence="1" type="ORF">HMPREF2137_02660</name>
</gene>
<evidence type="ECO:0000313" key="2">
    <source>
        <dbReference type="Proteomes" id="UP000029556"/>
    </source>
</evidence>
<dbReference type="AlphaFoldDB" id="A0A096B040"/>
<dbReference type="EMBL" id="JRNN01000029">
    <property type="protein sequence ID" value="KGF36192.1"/>
    <property type="molecule type" value="Genomic_DNA"/>
</dbReference>
<accession>A0A096B040</accession>
<dbReference type="Proteomes" id="UP000029556">
    <property type="component" value="Unassembled WGS sequence"/>
</dbReference>
<reference evidence="1 2" key="1">
    <citation type="submission" date="2014-07" db="EMBL/GenBank/DDBJ databases">
        <authorList>
            <person name="McCorrison J."/>
            <person name="Sanka R."/>
            <person name="Torralba M."/>
            <person name="Gillis M."/>
            <person name="Haft D.H."/>
            <person name="Methe B."/>
            <person name="Sutton G."/>
            <person name="Nelson K.E."/>
        </authorList>
    </citation>
    <scope>NUCLEOTIDE SEQUENCE [LARGE SCALE GENOMIC DNA]</scope>
    <source>
        <strain evidence="1 2">DNF00853</strain>
    </source>
</reference>
<name>A0A096B040_9BACT</name>
<sequence>MCINRVSLRGLGLPACGKVTCLLCLLLLKKFTPARQFVEYFVKKWLQKWLFKTFNLEKTIGKRTANKQLFCA</sequence>